<evidence type="ECO:0000313" key="1">
    <source>
        <dbReference type="EMBL" id="GLT13056.1"/>
    </source>
</evidence>
<protein>
    <submittedName>
        <fullName evidence="1">Uncharacterized protein</fullName>
    </submittedName>
</protein>
<proteinExistence type="predicted"/>
<dbReference type="RefSeq" id="WP_089124733.1">
    <property type="nucleotide sequence ID" value="NZ_BSPV01000001.1"/>
</dbReference>
<dbReference type="Proteomes" id="UP001157156">
    <property type="component" value="Unassembled WGS sequence"/>
</dbReference>
<organism evidence="1 2">
    <name type="scientific">Vibrio algivorus</name>
    <dbReference type="NCBI Taxonomy" id="1667024"/>
    <lineage>
        <taxon>Bacteria</taxon>
        <taxon>Pseudomonadati</taxon>
        <taxon>Pseudomonadota</taxon>
        <taxon>Gammaproteobacteria</taxon>
        <taxon>Vibrionales</taxon>
        <taxon>Vibrionaceae</taxon>
        <taxon>Vibrio</taxon>
    </lineage>
</organism>
<accession>A0ABQ6EJB9</accession>
<name>A0ABQ6EJB9_9VIBR</name>
<comment type="caution">
    <text evidence="1">The sequence shown here is derived from an EMBL/GenBank/DDBJ whole genome shotgun (WGS) entry which is preliminary data.</text>
</comment>
<gene>
    <name evidence="1" type="ORF">GCM10007931_00300</name>
</gene>
<dbReference type="EMBL" id="BSPV01000001">
    <property type="protein sequence ID" value="GLT13056.1"/>
    <property type="molecule type" value="Genomic_DNA"/>
</dbReference>
<sequence>MSLFEKLKTVVASMQSQQDFSYLKDLDQAQLQSLTTDGQSKAEKYAAQQELLQRALNKQ</sequence>
<reference evidence="2" key="1">
    <citation type="journal article" date="2019" name="Int. J. Syst. Evol. Microbiol.">
        <title>The Global Catalogue of Microorganisms (GCM) 10K type strain sequencing project: providing services to taxonomists for standard genome sequencing and annotation.</title>
        <authorList>
            <consortium name="The Broad Institute Genomics Platform"/>
            <consortium name="The Broad Institute Genome Sequencing Center for Infectious Disease"/>
            <person name="Wu L."/>
            <person name="Ma J."/>
        </authorList>
    </citation>
    <scope>NUCLEOTIDE SEQUENCE [LARGE SCALE GENOMIC DNA]</scope>
    <source>
        <strain evidence="2">NBRC 111146</strain>
    </source>
</reference>
<evidence type="ECO:0000313" key="2">
    <source>
        <dbReference type="Proteomes" id="UP001157156"/>
    </source>
</evidence>
<keyword evidence="2" id="KW-1185">Reference proteome</keyword>